<evidence type="ECO:0000313" key="2">
    <source>
        <dbReference type="Proteomes" id="UP000805704"/>
    </source>
</evidence>
<evidence type="ECO:0000313" key="1">
    <source>
        <dbReference type="EMBL" id="KAG8006291.1"/>
    </source>
</evidence>
<proteinExistence type="predicted"/>
<name>A0ACB7EZS6_NIBAL</name>
<comment type="caution">
    <text evidence="1">The sequence shown here is derived from an EMBL/GenBank/DDBJ whole genome shotgun (WGS) entry which is preliminary data.</text>
</comment>
<sequence>MNEETWSQAIGTLSKSYPKLDDSLLGGYIHRGRLRDMPPPVLRAAGFWQKQRFRGWRGGEGDEEEEEVEEEEERGPGCGTGARPCGDGRVVSGLIGFGL</sequence>
<keyword evidence="2" id="KW-1185">Reference proteome</keyword>
<accession>A0ACB7EZS6</accession>
<reference evidence="1" key="1">
    <citation type="submission" date="2020-04" db="EMBL/GenBank/DDBJ databases">
        <title>A chromosome-scale assembly and high-density genetic map of the yellow drum (Nibea albiflora) genome.</title>
        <authorList>
            <person name="Xu D."/>
            <person name="Zhang W."/>
            <person name="Chen R."/>
            <person name="Tan P."/>
            <person name="Wang L."/>
            <person name="Song H."/>
            <person name="Tian L."/>
            <person name="Zhu Q."/>
            <person name="Wang B."/>
        </authorList>
    </citation>
    <scope>NUCLEOTIDE SEQUENCE</scope>
    <source>
        <strain evidence="1">ZJHYS-2018</strain>
    </source>
</reference>
<dbReference type="Proteomes" id="UP000805704">
    <property type="component" value="Chromosome 21"/>
</dbReference>
<dbReference type="EMBL" id="CM024809">
    <property type="protein sequence ID" value="KAG8006291.1"/>
    <property type="molecule type" value="Genomic_DNA"/>
</dbReference>
<organism evidence="1 2">
    <name type="scientific">Nibea albiflora</name>
    <name type="common">Yellow drum</name>
    <name type="synonym">Corvina albiflora</name>
    <dbReference type="NCBI Taxonomy" id="240163"/>
    <lineage>
        <taxon>Eukaryota</taxon>
        <taxon>Metazoa</taxon>
        <taxon>Chordata</taxon>
        <taxon>Craniata</taxon>
        <taxon>Vertebrata</taxon>
        <taxon>Euteleostomi</taxon>
        <taxon>Actinopterygii</taxon>
        <taxon>Neopterygii</taxon>
        <taxon>Teleostei</taxon>
        <taxon>Neoteleostei</taxon>
        <taxon>Acanthomorphata</taxon>
        <taxon>Eupercaria</taxon>
        <taxon>Sciaenidae</taxon>
        <taxon>Nibea</taxon>
    </lineage>
</organism>
<gene>
    <name evidence="1" type="ORF">GBF38_005536</name>
</gene>
<protein>
    <submittedName>
        <fullName evidence="1">Uncharacterized protein</fullName>
    </submittedName>
</protein>